<gene>
    <name evidence="1" type="ORF">KYT88_13865</name>
</gene>
<keyword evidence="2" id="KW-1185">Reference proteome</keyword>
<organism evidence="1 2">
    <name type="scientific">Clavibacter seminis</name>
    <dbReference type="NCBI Taxonomy" id="2860285"/>
    <lineage>
        <taxon>Bacteria</taxon>
        <taxon>Bacillati</taxon>
        <taxon>Actinomycetota</taxon>
        <taxon>Actinomycetes</taxon>
        <taxon>Micrococcales</taxon>
        <taxon>Microbacteriaceae</taxon>
        <taxon>Clavibacter</taxon>
    </lineage>
</organism>
<proteinExistence type="predicted"/>
<sequence>MNDGIGPNSLDDERKAFGDLGQTARQNLLSIQNNTGSLHAQISANLILPASTLASIGAVASIVRSQQSSILGLASAVAGLQSSLSRSAAQANLGLLNLQKIVMPSLDAQIRSLVSGLDLRGFSTAIQGVAELAARQSAFISNIAPSIAVAYANMYPKNLRSIDGIRMSRVDAVVMQEGLPLYGIPRASTSAALLVAPHYRARRDIIGRKWTSIAVDCRELLLESTSKETAAYALFAHEALDALKSGHTRAAQALAGTLIDSFLTDYFGEYRRSFTPDRKGKRTTTAYDDLGVKQFIALAPIWRSYQQFVPSEGDVVPRAFSRHATAHTISPQQFSRRNAVQGIMLATSLIYRLHEELQSH</sequence>
<dbReference type="RefSeq" id="WP_147362333.1">
    <property type="nucleotide sequence ID" value="NZ_CP083439.1"/>
</dbReference>
<protein>
    <submittedName>
        <fullName evidence="1">Uncharacterized protein</fullName>
    </submittedName>
</protein>
<dbReference type="EMBL" id="CP083439">
    <property type="protein sequence ID" value="UKF24787.1"/>
    <property type="molecule type" value="Genomic_DNA"/>
</dbReference>
<evidence type="ECO:0000313" key="1">
    <source>
        <dbReference type="EMBL" id="UKF24787.1"/>
    </source>
</evidence>
<reference evidence="2" key="1">
    <citation type="submission" date="2024-08" db="EMBL/GenBank/DDBJ databases">
        <title>Description of the novel species Clavibacter lycopersicum isolated from tomato seeds.</title>
        <authorList>
            <person name="Arizala E.D."/>
            <person name="Dobhal S."/>
            <person name="Alvarez A."/>
            <person name="Arif M."/>
        </authorList>
    </citation>
    <scope>NUCLEOTIDE SEQUENCE [LARGE SCALE GENOMIC DNA]</scope>
    <source>
        <strain evidence="2">A6099</strain>
    </source>
</reference>
<dbReference type="Proteomes" id="UP001649473">
    <property type="component" value="Chromosome"/>
</dbReference>
<accession>A0ABY3T9U0</accession>
<evidence type="ECO:0000313" key="2">
    <source>
        <dbReference type="Proteomes" id="UP001649473"/>
    </source>
</evidence>
<name>A0ABY3T9U0_9MICO</name>